<feature type="non-terminal residue" evidence="1">
    <location>
        <position position="1"/>
    </location>
</feature>
<organism evidence="1">
    <name type="scientific">marine metagenome</name>
    <dbReference type="NCBI Taxonomy" id="408172"/>
    <lineage>
        <taxon>unclassified sequences</taxon>
        <taxon>metagenomes</taxon>
        <taxon>ecological metagenomes</taxon>
    </lineage>
</organism>
<protein>
    <submittedName>
        <fullName evidence="1">Uncharacterized protein</fullName>
    </submittedName>
</protein>
<dbReference type="EMBL" id="UINC01213790">
    <property type="protein sequence ID" value="SVE38721.1"/>
    <property type="molecule type" value="Genomic_DNA"/>
</dbReference>
<dbReference type="AlphaFoldDB" id="A0A383D2S9"/>
<proteinExistence type="predicted"/>
<evidence type="ECO:0000313" key="1">
    <source>
        <dbReference type="EMBL" id="SVE38721.1"/>
    </source>
</evidence>
<reference evidence="1" key="1">
    <citation type="submission" date="2018-05" db="EMBL/GenBank/DDBJ databases">
        <authorList>
            <person name="Lanie J.A."/>
            <person name="Ng W.-L."/>
            <person name="Kazmierczak K.M."/>
            <person name="Andrzejewski T.M."/>
            <person name="Davidsen T.M."/>
            <person name="Wayne K.J."/>
            <person name="Tettelin H."/>
            <person name="Glass J.I."/>
            <person name="Rusch D."/>
            <person name="Podicherti R."/>
            <person name="Tsui H.-C.T."/>
            <person name="Winkler M.E."/>
        </authorList>
    </citation>
    <scope>NUCLEOTIDE SEQUENCE</scope>
</reference>
<accession>A0A383D2S9</accession>
<name>A0A383D2S9_9ZZZZ</name>
<sequence length="92" mass="10719">VYSFPITSITISFADKDGFDKKIFLSLPYFDGIHRFLPALFKGFNHETFFIEVNHRARLKGQSKYGTFDRLIKGIKDLVRVKKIIAKLKSYD</sequence>
<gene>
    <name evidence="1" type="ORF">METZ01_LOCUS491575</name>
</gene>